<dbReference type="Proteomes" id="UP001165122">
    <property type="component" value="Unassembled WGS sequence"/>
</dbReference>
<dbReference type="GO" id="GO:0016020">
    <property type="term" value="C:membrane"/>
    <property type="evidence" value="ECO:0007669"/>
    <property type="project" value="InterPro"/>
</dbReference>
<organism evidence="1 2">
    <name type="scientific">Triparma laevis f. longispina</name>
    <dbReference type="NCBI Taxonomy" id="1714387"/>
    <lineage>
        <taxon>Eukaryota</taxon>
        <taxon>Sar</taxon>
        <taxon>Stramenopiles</taxon>
        <taxon>Ochrophyta</taxon>
        <taxon>Bolidophyceae</taxon>
        <taxon>Parmales</taxon>
        <taxon>Triparmaceae</taxon>
        <taxon>Triparma</taxon>
    </lineage>
</organism>
<dbReference type="AlphaFoldDB" id="A0A9W6Z9I2"/>
<dbReference type="PANTHER" id="PTHR12224:SF0">
    <property type="entry name" value="BETA-1,4-MANNOSYL-GLYCOPROTEIN 4-BETA-N-ACETYLGLUCOSAMINYLTRANSFERASE"/>
    <property type="match status" value="1"/>
</dbReference>
<comment type="caution">
    <text evidence="1">The sequence shown here is derived from an EMBL/GenBank/DDBJ whole genome shotgun (WGS) entry which is preliminary data.</text>
</comment>
<dbReference type="GO" id="GO:0006044">
    <property type="term" value="P:N-acetylglucosamine metabolic process"/>
    <property type="evidence" value="ECO:0007669"/>
    <property type="project" value="TreeGrafter"/>
</dbReference>
<dbReference type="OrthoDB" id="6474464at2759"/>
<accession>A0A9W6Z9I2</accession>
<name>A0A9W6Z9I2_9STRA</name>
<evidence type="ECO:0000313" key="1">
    <source>
        <dbReference type="EMBL" id="GMH48051.1"/>
    </source>
</evidence>
<proteinExistence type="predicted"/>
<evidence type="ECO:0000313" key="2">
    <source>
        <dbReference type="Proteomes" id="UP001165122"/>
    </source>
</evidence>
<keyword evidence="2" id="KW-1185">Reference proteome</keyword>
<dbReference type="EMBL" id="BRXW01000362">
    <property type="protein sequence ID" value="GMH48051.1"/>
    <property type="molecule type" value="Genomic_DNA"/>
</dbReference>
<protein>
    <submittedName>
        <fullName evidence="1">Uncharacterized protein</fullName>
    </submittedName>
</protein>
<gene>
    <name evidence="1" type="ORF">TrLO_g12609</name>
</gene>
<reference evidence="2" key="1">
    <citation type="journal article" date="2023" name="Commun. Biol.">
        <title>Genome analysis of Parmales, the sister group of diatoms, reveals the evolutionary specialization of diatoms from phago-mixotrophs to photoautotrophs.</title>
        <authorList>
            <person name="Ban H."/>
            <person name="Sato S."/>
            <person name="Yoshikawa S."/>
            <person name="Yamada K."/>
            <person name="Nakamura Y."/>
            <person name="Ichinomiya M."/>
            <person name="Sato N."/>
            <person name="Blanc-Mathieu R."/>
            <person name="Endo H."/>
            <person name="Kuwata A."/>
            <person name="Ogata H."/>
        </authorList>
    </citation>
    <scope>NUCLEOTIDE SEQUENCE [LARGE SCALE GENOMIC DNA]</scope>
    <source>
        <strain evidence="2">NIES 3700</strain>
    </source>
</reference>
<dbReference type="PANTHER" id="PTHR12224">
    <property type="entry name" value="BETA-1,4-MANNOSYL-GLYCOPROTEIN BETA-1,4-N-ACETYLGLUCOSAMINYL-TRANSFERASE"/>
    <property type="match status" value="1"/>
</dbReference>
<dbReference type="Pfam" id="PF04724">
    <property type="entry name" value="Glyco_transf_17"/>
    <property type="match status" value="1"/>
</dbReference>
<dbReference type="GO" id="GO:0003830">
    <property type="term" value="F:beta-1,4-mannosylglycoprotein 4-beta-N-acetylglucosaminyltransferase activity"/>
    <property type="evidence" value="ECO:0007669"/>
    <property type="project" value="InterPro"/>
</dbReference>
<dbReference type="InterPro" id="IPR006813">
    <property type="entry name" value="Glyco_trans_17"/>
</dbReference>
<sequence length="553" mass="60983">MKTPRKPRYPLGHGGYFHSIVTVDESVSEYGSGEYSVSFSVWSENSELLHSSEPTPFSVSPRMGVREGFGKMLLVDTFTYLPNGTPILYLRLKELYEVVDYFVILVGSHTHTGNVIPTMLFPGGFLGMSPRDETRNWWGMGDKVVVVMVDVGEAGGLGDEGSLHRESFQRDATLGAVREIAHKENVEPANVHVIVSDADEIIKRSNLASIRSHLSEGKGEKNIMLMLQWHVYNFGYLVSEPKDGYASLEWGVIAREAAYATTLERMEGKSCTDERRGLRYIDYDKSPFPSLPSIIPHAGWHLASFGGADEVINKIKNTCCSPSQFEGETFEDLKAMESLMENGIPYYQAQGWGETVSDIAPVWLDNAFDFGIGVPSAAQGCRGGGGGGVCKVLFPEKVQPTFKQSYALNQRLLKLNKESGNVSEDYTTTHNALKSEHVDELKCACGEEAAEVERYNSLIAEKIGRGLDYDVKAVLVQRLVDGCAVGGGGGVTSTLVRHDDTHYLDVVFDDVGYVVALKRWEDAEQVAKYHCEGMGMDDESCVGLTSYLVNVWQ</sequence>